<dbReference type="EMBL" id="PYVU01000089">
    <property type="protein sequence ID" value="PTB95753.1"/>
    <property type="molecule type" value="Genomic_DNA"/>
</dbReference>
<proteinExistence type="predicted"/>
<keyword evidence="1" id="KW-0472">Membrane</keyword>
<feature type="transmembrane region" description="Helical" evidence="1">
    <location>
        <begin position="305"/>
        <end position="323"/>
    </location>
</feature>
<sequence length="427" mass="49781">MIGFFRINDPYRLIVLFLAVVLIRLPYFISSEPLQYELNWMLIGETLNQGNILYIDLFEPIAPLAAWVYSAIDFVFGRSILAYQILATLLMGYQFVLFNNIMYKNKAYNENSYVPAFVYALLMQVFFDFFTLSPVLISMTFILLVLDNIYLRIENKLDDLTIFKTGFFMGLAVLFYLPSIVFVIATILSFILLTGLIFRRYLMFLYGFMLPIAVVALYYFWHNALGEMLYQWILFTLIHDKENVLGLTSLSLIIGIPTLVLVASLYKTFTISLFTNYQVRVQQVMFMMFIAAWSVWILSDVKAPYQLIVFIPFMAFFIAHFLLQIKGRFLANIFTLLFTATLLVINYSLFYQNFYIHKWGNYGTLKIYESLYDQEVKGKNILVLGEGKSIYNDAASVATKFYNWPLSKKVWTETDNPQQLAMIYDDL</sequence>
<dbReference type="AlphaFoldDB" id="A0A2T4DPK9"/>
<gene>
    <name evidence="2" type="ORF">C9994_10410</name>
</gene>
<keyword evidence="1" id="KW-0812">Transmembrane</keyword>
<organism evidence="2 3">
    <name type="scientific">Marivirga lumbricoides</name>
    <dbReference type="NCBI Taxonomy" id="1046115"/>
    <lineage>
        <taxon>Bacteria</taxon>
        <taxon>Pseudomonadati</taxon>
        <taxon>Bacteroidota</taxon>
        <taxon>Cytophagia</taxon>
        <taxon>Cytophagales</taxon>
        <taxon>Marivirgaceae</taxon>
        <taxon>Marivirga</taxon>
    </lineage>
</organism>
<feature type="transmembrane region" description="Helical" evidence="1">
    <location>
        <begin position="80"/>
        <end position="101"/>
    </location>
</feature>
<dbReference type="Proteomes" id="UP000240608">
    <property type="component" value="Unassembled WGS sequence"/>
</dbReference>
<name>A0A2T4DPK9_9BACT</name>
<feature type="transmembrane region" description="Helical" evidence="1">
    <location>
        <begin position="281"/>
        <end position="299"/>
    </location>
</feature>
<feature type="transmembrane region" description="Helical" evidence="1">
    <location>
        <begin position="244"/>
        <end position="269"/>
    </location>
</feature>
<protein>
    <recommendedName>
        <fullName evidence="4">Glycosyltransferase RgtA/B/C/D-like domain-containing protein</fullName>
    </recommendedName>
</protein>
<evidence type="ECO:0000313" key="3">
    <source>
        <dbReference type="Proteomes" id="UP000240608"/>
    </source>
</evidence>
<evidence type="ECO:0000313" key="2">
    <source>
        <dbReference type="EMBL" id="PTB95753.1"/>
    </source>
</evidence>
<feature type="transmembrane region" description="Helical" evidence="1">
    <location>
        <begin position="330"/>
        <end position="350"/>
    </location>
</feature>
<feature type="transmembrane region" description="Helical" evidence="1">
    <location>
        <begin position="12"/>
        <end position="29"/>
    </location>
</feature>
<evidence type="ECO:0008006" key="4">
    <source>
        <dbReference type="Google" id="ProtNLM"/>
    </source>
</evidence>
<keyword evidence="1" id="KW-1133">Transmembrane helix</keyword>
<comment type="caution">
    <text evidence="2">The sequence shown here is derived from an EMBL/GenBank/DDBJ whole genome shotgun (WGS) entry which is preliminary data.</text>
</comment>
<reference evidence="2 3" key="1">
    <citation type="submission" date="2018-03" db="EMBL/GenBank/DDBJ databases">
        <title>Cross-interface Injection: A General Nanoliter Liquid Handling Method Applied to Single Cells Genome Amplification Automated Nanoliter Liquid Handling Applied to Single Cell Multiple Displacement Amplification.</title>
        <authorList>
            <person name="Yun J."/>
            <person name="Xu P."/>
            <person name="Xu J."/>
            <person name="Dai X."/>
            <person name="Wang Y."/>
            <person name="Zheng X."/>
            <person name="Cao C."/>
            <person name="Yi Q."/>
            <person name="Zhu Y."/>
            <person name="Wang L."/>
            <person name="Dong Z."/>
            <person name="Huang Y."/>
            <person name="Huang L."/>
            <person name="Du W."/>
        </authorList>
    </citation>
    <scope>NUCLEOTIDE SEQUENCE [LARGE SCALE GENOMIC DNA]</scope>
    <source>
        <strain evidence="2 3">Z-D1-2</strain>
    </source>
</reference>
<evidence type="ECO:0000256" key="1">
    <source>
        <dbReference type="SAM" id="Phobius"/>
    </source>
</evidence>
<feature type="transmembrane region" description="Helical" evidence="1">
    <location>
        <begin position="201"/>
        <end position="221"/>
    </location>
</feature>
<feature type="transmembrane region" description="Helical" evidence="1">
    <location>
        <begin position="166"/>
        <end position="194"/>
    </location>
</feature>
<feature type="non-terminal residue" evidence="2">
    <location>
        <position position="427"/>
    </location>
</feature>
<accession>A0A2T4DPK9</accession>
<feature type="transmembrane region" description="Helical" evidence="1">
    <location>
        <begin position="113"/>
        <end position="146"/>
    </location>
</feature>